<dbReference type="AlphaFoldDB" id="A0AAE1HKS7"/>
<keyword evidence="2" id="KW-0548">Nucleotidyltransferase</keyword>
<organism evidence="2 3">
    <name type="scientific">Frankliniella fusca</name>
    <dbReference type="NCBI Taxonomy" id="407009"/>
    <lineage>
        <taxon>Eukaryota</taxon>
        <taxon>Metazoa</taxon>
        <taxon>Ecdysozoa</taxon>
        <taxon>Arthropoda</taxon>
        <taxon>Hexapoda</taxon>
        <taxon>Insecta</taxon>
        <taxon>Pterygota</taxon>
        <taxon>Neoptera</taxon>
        <taxon>Paraneoptera</taxon>
        <taxon>Thysanoptera</taxon>
        <taxon>Terebrantia</taxon>
        <taxon>Thripoidea</taxon>
        <taxon>Thripidae</taxon>
        <taxon>Frankliniella</taxon>
    </lineage>
</organism>
<dbReference type="Proteomes" id="UP001219518">
    <property type="component" value="Unassembled WGS sequence"/>
</dbReference>
<keyword evidence="2" id="KW-0696">RNA-directed RNA polymerase</keyword>
<reference evidence="2" key="1">
    <citation type="submission" date="2021-07" db="EMBL/GenBank/DDBJ databases">
        <authorList>
            <person name="Catto M.A."/>
            <person name="Jacobson A."/>
            <person name="Kennedy G."/>
            <person name="Labadie P."/>
            <person name="Hunt B.G."/>
            <person name="Srinivasan R."/>
        </authorList>
    </citation>
    <scope>NUCLEOTIDE SEQUENCE</scope>
    <source>
        <strain evidence="2">PL_HMW_Pooled</strain>
        <tissue evidence="2">Head</tissue>
    </source>
</reference>
<evidence type="ECO:0000256" key="1">
    <source>
        <dbReference type="SAM" id="MobiDB-lite"/>
    </source>
</evidence>
<proteinExistence type="predicted"/>
<accession>A0AAE1HKS7</accession>
<name>A0AAE1HKS7_9NEOP</name>
<keyword evidence="2" id="KW-0808">Transferase</keyword>
<sequence>MRGKREKKTYLVQQLTHHSVPLFGLPVEGAVASVGYEFECVVEAKYLGDLVDEIDAIAFELGVSLDERVAVGPGVVRVAGQGFDVDALAAVQVVERLGEQVHRVVHEGRLRLRKPNGSGAVKKQQRSRPSPTNGVQLKSC</sequence>
<reference evidence="2" key="2">
    <citation type="journal article" date="2023" name="BMC Genomics">
        <title>Pest status, molecular evolution, and epigenetic factors derived from the genome assembly of Frankliniella fusca, a thysanopteran phytovirus vector.</title>
        <authorList>
            <person name="Catto M.A."/>
            <person name="Labadie P.E."/>
            <person name="Jacobson A.L."/>
            <person name="Kennedy G.G."/>
            <person name="Srinivasan R."/>
            <person name="Hunt B.G."/>
        </authorList>
    </citation>
    <scope>NUCLEOTIDE SEQUENCE</scope>
    <source>
        <strain evidence="2">PL_HMW_Pooled</strain>
    </source>
</reference>
<feature type="region of interest" description="Disordered" evidence="1">
    <location>
        <begin position="115"/>
        <end position="140"/>
    </location>
</feature>
<keyword evidence="3" id="KW-1185">Reference proteome</keyword>
<dbReference type="EMBL" id="JAHWGI010001134">
    <property type="protein sequence ID" value="KAK3923039.1"/>
    <property type="molecule type" value="Genomic_DNA"/>
</dbReference>
<feature type="compositionally biased region" description="Polar residues" evidence="1">
    <location>
        <begin position="127"/>
        <end position="140"/>
    </location>
</feature>
<gene>
    <name evidence="2" type="ORF">KUF71_001698</name>
</gene>
<dbReference type="GO" id="GO:0003968">
    <property type="term" value="F:RNA-directed RNA polymerase activity"/>
    <property type="evidence" value="ECO:0007669"/>
    <property type="project" value="UniProtKB-KW"/>
</dbReference>
<evidence type="ECO:0000313" key="2">
    <source>
        <dbReference type="EMBL" id="KAK3923039.1"/>
    </source>
</evidence>
<protein>
    <submittedName>
        <fullName evidence="2">RNA-directed RNA polymerase L</fullName>
    </submittedName>
</protein>
<comment type="caution">
    <text evidence="2">The sequence shown here is derived from an EMBL/GenBank/DDBJ whole genome shotgun (WGS) entry which is preliminary data.</text>
</comment>
<evidence type="ECO:0000313" key="3">
    <source>
        <dbReference type="Proteomes" id="UP001219518"/>
    </source>
</evidence>